<evidence type="ECO:0000259" key="4">
    <source>
        <dbReference type="Pfam" id="PF20182"/>
    </source>
</evidence>
<dbReference type="InterPro" id="IPR046675">
    <property type="entry name" value="DUF6545"/>
</dbReference>
<comment type="caution">
    <text evidence="5">The sequence shown here is derived from an EMBL/GenBank/DDBJ whole genome shotgun (WGS) entry which is preliminary data.</text>
</comment>
<dbReference type="InterPro" id="IPR046366">
    <property type="entry name" value="MPAB"/>
</dbReference>
<evidence type="ECO:0000313" key="6">
    <source>
        <dbReference type="Proteomes" id="UP001592582"/>
    </source>
</evidence>
<dbReference type="PANTHER" id="PTHR36124">
    <property type="match status" value="1"/>
</dbReference>
<dbReference type="PANTHER" id="PTHR36124:SF1">
    <property type="entry name" value="ER-BOUND OXYGENASE MPAB_MPAB'_RUBBER OXYGENASE CATALYTIC DOMAIN-CONTAINING PROTEIN"/>
    <property type="match status" value="1"/>
</dbReference>
<evidence type="ECO:0000256" key="1">
    <source>
        <dbReference type="SAM" id="MobiDB-lite"/>
    </source>
</evidence>
<feature type="transmembrane region" description="Helical" evidence="2">
    <location>
        <begin position="40"/>
        <end position="65"/>
    </location>
</feature>
<reference evidence="5 6" key="1">
    <citation type="submission" date="2024-09" db="EMBL/GenBank/DDBJ databases">
        <authorList>
            <person name="Lee S.D."/>
        </authorList>
    </citation>
    <scope>NUCLEOTIDE SEQUENCE [LARGE SCALE GENOMIC DNA]</scope>
    <source>
        <strain evidence="5 6">N1-1</strain>
    </source>
</reference>
<proteinExistence type="predicted"/>
<evidence type="ECO:0000313" key="5">
    <source>
        <dbReference type="EMBL" id="MFC1408325.1"/>
    </source>
</evidence>
<keyword evidence="6" id="KW-1185">Reference proteome</keyword>
<feature type="transmembrane region" description="Helical" evidence="2">
    <location>
        <begin position="77"/>
        <end position="98"/>
    </location>
</feature>
<dbReference type="Pfam" id="PF20182">
    <property type="entry name" value="DUF6545"/>
    <property type="match status" value="1"/>
</dbReference>
<dbReference type="NCBIfam" id="NF042915">
    <property type="entry name" value="MAB_1171c_fam"/>
    <property type="match status" value="1"/>
</dbReference>
<keyword evidence="2" id="KW-0812">Transmembrane</keyword>
<feature type="transmembrane region" description="Helical" evidence="2">
    <location>
        <begin position="202"/>
        <end position="223"/>
    </location>
</feature>
<feature type="domain" description="ER-bound oxygenase mpaB/mpaB'/Rubber oxygenase catalytic" evidence="3">
    <location>
        <begin position="462"/>
        <end position="659"/>
    </location>
</feature>
<feature type="transmembrane region" description="Helical" evidence="2">
    <location>
        <begin position="160"/>
        <end position="181"/>
    </location>
</feature>
<evidence type="ECO:0000256" key="2">
    <source>
        <dbReference type="SAM" id="Phobius"/>
    </source>
</evidence>
<dbReference type="InterPro" id="IPR050039">
    <property type="entry name" value="MAB_1171c-like"/>
</dbReference>
<feature type="transmembrane region" description="Helical" evidence="2">
    <location>
        <begin position="243"/>
        <end position="266"/>
    </location>
</feature>
<feature type="domain" description="DUF6545" evidence="4">
    <location>
        <begin position="267"/>
        <end position="415"/>
    </location>
</feature>
<keyword evidence="2" id="KW-0472">Membrane</keyword>
<dbReference type="RefSeq" id="WP_380502048.1">
    <property type="nucleotide sequence ID" value="NZ_JBHEZX010000001.1"/>
</dbReference>
<organism evidence="5 6">
    <name type="scientific">Streptacidiphilus alkalitolerans</name>
    <dbReference type="NCBI Taxonomy" id="3342712"/>
    <lineage>
        <taxon>Bacteria</taxon>
        <taxon>Bacillati</taxon>
        <taxon>Actinomycetota</taxon>
        <taxon>Actinomycetes</taxon>
        <taxon>Kitasatosporales</taxon>
        <taxon>Streptomycetaceae</taxon>
        <taxon>Streptacidiphilus</taxon>
    </lineage>
</organism>
<gene>
    <name evidence="5" type="ORF">ACEZDG_03405</name>
</gene>
<feature type="transmembrane region" description="Helical" evidence="2">
    <location>
        <begin position="12"/>
        <end position="28"/>
    </location>
</feature>
<dbReference type="InterPro" id="IPR018713">
    <property type="entry name" value="MPAB/Lcp_cat_dom"/>
</dbReference>
<sequence length="666" mass="71227">MSAFWETYLDVAYPLVGALSYGVVGHKLNALRRVGWDPALAAMAACPAFSGSAFLVATPVLYRAIDRAVGVPNLTTLLVYALITACGASAQVLLVLWPTEQHQRRGGRAGWLALRRLRTQLAVFAVTLALMVTMFGAGAAEVRAREAPTTFDTVYASVPAIAVFLIVYQLAFFYTLVRLAMLCRTLAADPAVAVRYWHGKGLALIGAGSCVALGYGGCKLAAIALRLAGSHADVLSTVVAPEFASVGAVLIAAGFSATVAGPRLVLWRRYRQVAPLQRVLTEAVPHARMPRLWWEGLLPSGWRHREWQRQVMEARDAQVLLTQYAAPDLADRVLAPAGAGGAGGAAAPADAVGPAGAEQERRALADAVSLRSGLARYRLGHRATPALELPPPGGRDAGGDVTSDQHDLARVALAFFGPAVEFVPPGYAPVPGPDPHERVRRMALTTHRDDLRIGLTLGLWRTFAVPAVASVLVASGGMVADPDARAEATGQILFQLLEDGLEDPASAPVLDHLRRVHTGLDQELMRYVLTVFALEPIRFIDAHGVRPLDPQDRADLVAFYRDLAAALGVEPPPGGPDDWSRWSRAFEQERFGATEDAALLWSSTRGLAARRLPEPLRRPLRGLAVAAATALLDPPLRAAVQARRPGPLSRAVVHTLLALRRRGARG</sequence>
<name>A0ABV6V3N5_9ACTN</name>
<dbReference type="EMBL" id="JBHEZX010000001">
    <property type="protein sequence ID" value="MFC1408325.1"/>
    <property type="molecule type" value="Genomic_DNA"/>
</dbReference>
<feature type="transmembrane region" description="Helical" evidence="2">
    <location>
        <begin position="119"/>
        <end position="140"/>
    </location>
</feature>
<protein>
    <submittedName>
        <fullName evidence="5">MAB_1171c family putative transporter</fullName>
    </submittedName>
</protein>
<keyword evidence="2" id="KW-1133">Transmembrane helix</keyword>
<dbReference type="Pfam" id="PF09995">
    <property type="entry name" value="MPAB_Lcp_cat"/>
    <property type="match status" value="1"/>
</dbReference>
<feature type="region of interest" description="Disordered" evidence="1">
    <location>
        <begin position="383"/>
        <end position="402"/>
    </location>
</feature>
<dbReference type="Proteomes" id="UP001592582">
    <property type="component" value="Unassembled WGS sequence"/>
</dbReference>
<accession>A0ABV6V3N5</accession>
<evidence type="ECO:0000259" key="3">
    <source>
        <dbReference type="Pfam" id="PF09995"/>
    </source>
</evidence>